<proteinExistence type="predicted"/>
<evidence type="ECO:0000256" key="4">
    <source>
        <dbReference type="PROSITE-ProRule" id="PRU00134"/>
    </source>
</evidence>
<dbReference type="Gene3D" id="6.10.140.2220">
    <property type="match status" value="1"/>
</dbReference>
<gene>
    <name evidence="7" type="ORF">BDP27DRAFT_1423547</name>
</gene>
<feature type="region of interest" description="Disordered" evidence="5">
    <location>
        <begin position="331"/>
        <end position="359"/>
    </location>
</feature>
<dbReference type="SUPFAM" id="SSF144232">
    <property type="entry name" value="HIT/MYND zinc finger-like"/>
    <property type="match status" value="1"/>
</dbReference>
<dbReference type="AlphaFoldDB" id="A0A9P5PP27"/>
<name>A0A9P5PP27_9AGAR</name>
<keyword evidence="2 4" id="KW-0863">Zinc-finger</keyword>
<evidence type="ECO:0000256" key="5">
    <source>
        <dbReference type="SAM" id="MobiDB-lite"/>
    </source>
</evidence>
<evidence type="ECO:0000256" key="2">
    <source>
        <dbReference type="ARBA" id="ARBA00022771"/>
    </source>
</evidence>
<protein>
    <recommendedName>
        <fullName evidence="6">MYND-type domain-containing protein</fullName>
    </recommendedName>
</protein>
<keyword evidence="3" id="KW-0862">Zinc</keyword>
<evidence type="ECO:0000313" key="8">
    <source>
        <dbReference type="Proteomes" id="UP000772434"/>
    </source>
</evidence>
<keyword evidence="1" id="KW-0479">Metal-binding</keyword>
<comment type="caution">
    <text evidence="7">The sequence shown here is derived from an EMBL/GenBank/DDBJ whole genome shotgun (WGS) entry which is preliminary data.</text>
</comment>
<feature type="domain" description="MYND-type" evidence="6">
    <location>
        <begin position="271"/>
        <end position="318"/>
    </location>
</feature>
<dbReference type="InterPro" id="IPR002893">
    <property type="entry name" value="Znf_MYND"/>
</dbReference>
<keyword evidence="8" id="KW-1185">Reference proteome</keyword>
<dbReference type="GO" id="GO:0008270">
    <property type="term" value="F:zinc ion binding"/>
    <property type="evidence" value="ECO:0007669"/>
    <property type="project" value="UniProtKB-KW"/>
</dbReference>
<evidence type="ECO:0000259" key="6">
    <source>
        <dbReference type="PROSITE" id="PS50865"/>
    </source>
</evidence>
<dbReference type="EMBL" id="JADNRY010000082">
    <property type="protein sequence ID" value="KAF9066789.1"/>
    <property type="molecule type" value="Genomic_DNA"/>
</dbReference>
<sequence>MPHGKSTAKASKPSWKEDRVAWNKHWEREHDALYGSDPSFTVKKYQKIIKLQDDLPDAFFTAQVQDSLLHSAHVKQDQLCKLQRDLSREVSKRYAEDDFVDRWTNVCSKSEREKWILEGLFRTCEASPDFEDHRQFCPELTMNRLNAQSGRGFLDLMQKLTLQDIDTIPNDFQKVPNPVWEAMNDGHDDSKKKVYARLMDLQRTTFLTFFVWNTLLAFFGGQEEYGLMKGGKSGVSRELKDSLREDEDLTKLLKNSQKEVKANNALAERGCRACGLTAERAGVRVLLACQKCKAVYYCNKQCQVQDWKNGRPPHRTTCGNTAALKDAILAPGSQSNKGKSKAAAQSNGDSADDDKRFWKEPKPGYIRSPALLHQLKFLEENPDMDYVFVRPEPHPDHGVKIPHPMGKMLFILQRNRAISEFSPVAVVQMYKMLLPAAENAPGIGKVGLKKQLMREYNVDIDEWLPIVQKRADEELKKKGKTKEESQKELDEMYKSLLSGAKDLSL</sequence>
<dbReference type="Pfam" id="PF01753">
    <property type="entry name" value="zf-MYND"/>
    <property type="match status" value="1"/>
</dbReference>
<reference evidence="7" key="1">
    <citation type="submission" date="2020-11" db="EMBL/GenBank/DDBJ databases">
        <authorList>
            <consortium name="DOE Joint Genome Institute"/>
            <person name="Ahrendt S."/>
            <person name="Riley R."/>
            <person name="Andreopoulos W."/>
            <person name="Labutti K."/>
            <person name="Pangilinan J."/>
            <person name="Ruiz-Duenas F.J."/>
            <person name="Barrasa J.M."/>
            <person name="Sanchez-Garcia M."/>
            <person name="Camarero S."/>
            <person name="Miyauchi S."/>
            <person name="Serrano A."/>
            <person name="Linde D."/>
            <person name="Babiker R."/>
            <person name="Drula E."/>
            <person name="Ayuso-Fernandez I."/>
            <person name="Pacheco R."/>
            <person name="Padilla G."/>
            <person name="Ferreira P."/>
            <person name="Barriuso J."/>
            <person name="Kellner H."/>
            <person name="Castanera R."/>
            <person name="Alfaro M."/>
            <person name="Ramirez L."/>
            <person name="Pisabarro A.G."/>
            <person name="Kuo A."/>
            <person name="Tritt A."/>
            <person name="Lipzen A."/>
            <person name="He G."/>
            <person name="Yan M."/>
            <person name="Ng V."/>
            <person name="Cullen D."/>
            <person name="Martin F."/>
            <person name="Rosso M.-N."/>
            <person name="Henrissat B."/>
            <person name="Hibbett D."/>
            <person name="Martinez A.T."/>
            <person name="Grigoriev I.V."/>
        </authorList>
    </citation>
    <scope>NUCLEOTIDE SEQUENCE</scope>
    <source>
        <strain evidence="7">AH 40177</strain>
    </source>
</reference>
<evidence type="ECO:0000256" key="3">
    <source>
        <dbReference type="ARBA" id="ARBA00022833"/>
    </source>
</evidence>
<organism evidence="7 8">
    <name type="scientific">Rhodocollybia butyracea</name>
    <dbReference type="NCBI Taxonomy" id="206335"/>
    <lineage>
        <taxon>Eukaryota</taxon>
        <taxon>Fungi</taxon>
        <taxon>Dikarya</taxon>
        <taxon>Basidiomycota</taxon>
        <taxon>Agaricomycotina</taxon>
        <taxon>Agaricomycetes</taxon>
        <taxon>Agaricomycetidae</taxon>
        <taxon>Agaricales</taxon>
        <taxon>Marasmiineae</taxon>
        <taxon>Omphalotaceae</taxon>
        <taxon>Rhodocollybia</taxon>
    </lineage>
</organism>
<accession>A0A9P5PP27</accession>
<dbReference type="PROSITE" id="PS50865">
    <property type="entry name" value="ZF_MYND_2"/>
    <property type="match status" value="1"/>
</dbReference>
<dbReference type="Proteomes" id="UP000772434">
    <property type="component" value="Unassembled WGS sequence"/>
</dbReference>
<evidence type="ECO:0000313" key="7">
    <source>
        <dbReference type="EMBL" id="KAF9066789.1"/>
    </source>
</evidence>
<evidence type="ECO:0000256" key="1">
    <source>
        <dbReference type="ARBA" id="ARBA00022723"/>
    </source>
</evidence>
<feature type="compositionally biased region" description="Polar residues" evidence="5">
    <location>
        <begin position="332"/>
        <end position="349"/>
    </location>
</feature>
<dbReference type="OrthoDB" id="3149405at2759"/>